<organism evidence="1">
    <name type="scientific">Lepeophtheirus salmonis</name>
    <name type="common">Salmon louse</name>
    <name type="synonym">Caligus salmonis</name>
    <dbReference type="NCBI Taxonomy" id="72036"/>
    <lineage>
        <taxon>Eukaryota</taxon>
        <taxon>Metazoa</taxon>
        <taxon>Ecdysozoa</taxon>
        <taxon>Arthropoda</taxon>
        <taxon>Crustacea</taxon>
        <taxon>Multicrustacea</taxon>
        <taxon>Hexanauplia</taxon>
        <taxon>Copepoda</taxon>
        <taxon>Siphonostomatoida</taxon>
        <taxon>Caligidae</taxon>
        <taxon>Lepeophtheirus</taxon>
    </lineage>
</organism>
<dbReference type="EMBL" id="HACA01005122">
    <property type="protein sequence ID" value="CDW22483.1"/>
    <property type="molecule type" value="Transcribed_RNA"/>
</dbReference>
<name>A0A0K2T904_LEPSM</name>
<accession>A0A0K2T904</accession>
<reference evidence="1" key="1">
    <citation type="submission" date="2014-05" db="EMBL/GenBank/DDBJ databases">
        <authorList>
            <person name="Chronopoulou M."/>
        </authorList>
    </citation>
    <scope>NUCLEOTIDE SEQUENCE</scope>
    <source>
        <tissue evidence="1">Whole organism</tissue>
    </source>
</reference>
<dbReference type="AlphaFoldDB" id="A0A0K2T904"/>
<sequence>MIWEGVTTTSILNSNPSSTKTYTYNSQANPHCYSTSFMSTRTIYYLILFSRIK</sequence>
<evidence type="ECO:0000313" key="1">
    <source>
        <dbReference type="EMBL" id="CDW22483.1"/>
    </source>
</evidence>
<protein>
    <submittedName>
        <fullName evidence="1">Uncharacterized protein</fullName>
    </submittedName>
</protein>
<proteinExistence type="predicted"/>